<dbReference type="GO" id="GO:0006282">
    <property type="term" value="P:regulation of DNA repair"/>
    <property type="evidence" value="ECO:0007669"/>
    <property type="project" value="UniProtKB-UniRule"/>
</dbReference>
<comment type="similarity">
    <text evidence="2 5">Belongs to the RecX family.</text>
</comment>
<proteinExistence type="inferred from homology"/>
<protein>
    <recommendedName>
        <fullName evidence="3 5">Regulatory protein RecX</fullName>
    </recommendedName>
</protein>
<dbReference type="PANTHER" id="PTHR33602">
    <property type="entry name" value="REGULATORY PROTEIN RECX FAMILY PROTEIN"/>
    <property type="match status" value="1"/>
</dbReference>
<dbReference type="Pfam" id="PF02631">
    <property type="entry name" value="RecX_HTH2"/>
    <property type="match status" value="1"/>
</dbReference>
<evidence type="ECO:0000256" key="1">
    <source>
        <dbReference type="ARBA" id="ARBA00004496"/>
    </source>
</evidence>
<feature type="domain" description="RecX second three-helical" evidence="6">
    <location>
        <begin position="56"/>
        <end position="92"/>
    </location>
</feature>
<dbReference type="RefSeq" id="WP_074749085.1">
    <property type="nucleotide sequence ID" value="NZ_FOCT01000020.1"/>
</dbReference>
<evidence type="ECO:0000256" key="3">
    <source>
        <dbReference type="ARBA" id="ARBA00018111"/>
    </source>
</evidence>
<dbReference type="InterPro" id="IPR036388">
    <property type="entry name" value="WH-like_DNA-bd_sf"/>
</dbReference>
<sequence length="150" mass="17132">MTGAPSLKTRALGYLARREHSRLELEKKLAPHAETPEELSSVLDGLEQRGFLSAARLVEQIMHMRKARFGSLRIVQELREKGIEENLITAVLPDLREAEQRSAYEVWRKKFGAIPADAKAFGRQTRFLLGRGFRPEVVRRVLQHSDKEEG</sequence>
<dbReference type="NCBIfam" id="NF001055">
    <property type="entry name" value="PRK00117.2-5"/>
    <property type="match status" value="1"/>
</dbReference>
<evidence type="ECO:0000256" key="2">
    <source>
        <dbReference type="ARBA" id="ARBA00009695"/>
    </source>
</evidence>
<evidence type="ECO:0000313" key="9">
    <source>
        <dbReference type="Proteomes" id="UP000183898"/>
    </source>
</evidence>
<comment type="subcellular location">
    <subcellularLocation>
        <location evidence="1 5">Cytoplasm</location>
    </subcellularLocation>
</comment>
<accession>A0A1H8PF15</accession>
<name>A0A1H8PF15_9PROT</name>
<evidence type="ECO:0000259" key="6">
    <source>
        <dbReference type="Pfam" id="PF02631"/>
    </source>
</evidence>
<keyword evidence="4 5" id="KW-0963">Cytoplasm</keyword>
<gene>
    <name evidence="5" type="primary">recX</name>
    <name evidence="8" type="ORF">SAMN05216404_12029</name>
</gene>
<comment type="function">
    <text evidence="5">Modulates RecA activity.</text>
</comment>
<dbReference type="InterPro" id="IPR053924">
    <property type="entry name" value="RecX_HTH_2nd"/>
</dbReference>
<dbReference type="AlphaFoldDB" id="A0A1H8PF15"/>
<dbReference type="InterPro" id="IPR003783">
    <property type="entry name" value="Regulatory_RecX"/>
</dbReference>
<dbReference type="GO" id="GO:0005737">
    <property type="term" value="C:cytoplasm"/>
    <property type="evidence" value="ECO:0007669"/>
    <property type="project" value="UniProtKB-SubCell"/>
</dbReference>
<evidence type="ECO:0000256" key="4">
    <source>
        <dbReference type="ARBA" id="ARBA00022490"/>
    </source>
</evidence>
<dbReference type="Proteomes" id="UP000183898">
    <property type="component" value="Unassembled WGS sequence"/>
</dbReference>
<dbReference type="Gene3D" id="1.10.10.10">
    <property type="entry name" value="Winged helix-like DNA-binding domain superfamily/Winged helix DNA-binding domain"/>
    <property type="match status" value="3"/>
</dbReference>
<dbReference type="Pfam" id="PF21981">
    <property type="entry name" value="RecX_HTH3"/>
    <property type="match status" value="1"/>
</dbReference>
<feature type="domain" description="RecX third three-helical" evidence="7">
    <location>
        <begin position="99"/>
        <end position="142"/>
    </location>
</feature>
<dbReference type="HAMAP" id="MF_01114">
    <property type="entry name" value="RecX"/>
    <property type="match status" value="1"/>
</dbReference>
<evidence type="ECO:0000259" key="7">
    <source>
        <dbReference type="Pfam" id="PF21981"/>
    </source>
</evidence>
<evidence type="ECO:0000256" key="5">
    <source>
        <dbReference type="HAMAP-Rule" id="MF_01114"/>
    </source>
</evidence>
<evidence type="ECO:0000313" key="8">
    <source>
        <dbReference type="EMBL" id="SEO40495.1"/>
    </source>
</evidence>
<dbReference type="PANTHER" id="PTHR33602:SF1">
    <property type="entry name" value="REGULATORY PROTEIN RECX FAMILY PROTEIN"/>
    <property type="match status" value="1"/>
</dbReference>
<dbReference type="InterPro" id="IPR053925">
    <property type="entry name" value="RecX_HTH_3rd"/>
</dbReference>
<reference evidence="8 9" key="1">
    <citation type="submission" date="2016-10" db="EMBL/GenBank/DDBJ databases">
        <authorList>
            <person name="de Groot N.N."/>
        </authorList>
    </citation>
    <scope>NUCLEOTIDE SEQUENCE [LARGE SCALE GENOMIC DNA]</scope>
    <source>
        <strain evidence="8 9">Nl18</strain>
    </source>
</reference>
<dbReference type="EMBL" id="FOCT01000020">
    <property type="protein sequence ID" value="SEO40495.1"/>
    <property type="molecule type" value="Genomic_DNA"/>
</dbReference>
<organism evidence="8 9">
    <name type="scientific">Nitrosospira multiformis</name>
    <dbReference type="NCBI Taxonomy" id="1231"/>
    <lineage>
        <taxon>Bacteria</taxon>
        <taxon>Pseudomonadati</taxon>
        <taxon>Pseudomonadota</taxon>
        <taxon>Betaproteobacteria</taxon>
        <taxon>Nitrosomonadales</taxon>
        <taxon>Nitrosomonadaceae</taxon>
        <taxon>Nitrosospira</taxon>
    </lineage>
</organism>